<dbReference type="InterPro" id="IPR057807">
    <property type="entry name" value="YxiF"/>
</dbReference>
<evidence type="ECO:0000313" key="2">
    <source>
        <dbReference type="Proteomes" id="UP000036410"/>
    </source>
</evidence>
<protein>
    <submittedName>
        <fullName evidence="1">Uncharacterized protein</fullName>
    </submittedName>
</protein>
<organism evidence="1 2">
    <name type="scientific">Priestia megaterium Q3</name>
    <dbReference type="NCBI Taxonomy" id="1452722"/>
    <lineage>
        <taxon>Bacteria</taxon>
        <taxon>Bacillati</taxon>
        <taxon>Bacillota</taxon>
        <taxon>Bacilli</taxon>
        <taxon>Bacillales</taxon>
        <taxon>Bacillaceae</taxon>
        <taxon>Priestia</taxon>
    </lineage>
</organism>
<dbReference type="Pfam" id="PF24715">
    <property type="entry name" value="YxiF"/>
    <property type="match status" value="1"/>
</dbReference>
<reference evidence="1 2" key="1">
    <citation type="submission" date="2015-01" db="EMBL/GenBank/DDBJ databases">
        <title>Genome sequence of bacillus megaterium Q3.</title>
        <authorList>
            <person name="Wang Y."/>
            <person name="Luo K."/>
            <person name="Bai L."/>
            <person name="Luo F."/>
        </authorList>
    </citation>
    <scope>NUCLEOTIDE SEQUENCE [LARGE SCALE GENOMIC DNA]</scope>
    <source>
        <strain evidence="1 2">Q3</strain>
    </source>
</reference>
<dbReference type="Proteomes" id="UP000036410">
    <property type="component" value="Chromosome"/>
</dbReference>
<dbReference type="GeneID" id="48012386"/>
<accession>A0A806U897</accession>
<name>A0A806U897_PRIMG</name>
<dbReference type="EMBL" id="CP010586">
    <property type="protein sequence ID" value="AKP76785.1"/>
    <property type="molecule type" value="Genomic_DNA"/>
</dbReference>
<evidence type="ECO:0000313" key="1">
    <source>
        <dbReference type="EMBL" id="AKP76785.1"/>
    </source>
</evidence>
<dbReference type="AlphaFoldDB" id="A0A806U897"/>
<sequence length="202" mass="24194">MDSRQQKMKRLLKQNHVRNEREKVIALFGKYFDYKLRIEDFKSCKETNEHNRLLEEQVCYEEIFQLYNSLDSNEINKHLRGELSRSIRLSHKHLLIFHKLVEKTGTVHIDKQYLKETLNKLGNSMFFLKEHNVIIGHGMNNITGNIMIDKGLNNTLYNNITEFMGNNFMYSHFYIVAPDFKFGLNISYEEYFYSVSYWGENK</sequence>
<gene>
    <name evidence="1" type="ORF">AS52_01820</name>
</gene>
<proteinExistence type="predicted"/>
<dbReference type="RefSeq" id="WP_033578665.1">
    <property type="nucleotide sequence ID" value="NZ_CP010586.1"/>
</dbReference>